<name>A0ABV5JA99_9RHOB</name>
<dbReference type="EMBL" id="JBHMEA010000007">
    <property type="protein sequence ID" value="MFB9230376.1"/>
    <property type="molecule type" value="Genomic_DNA"/>
</dbReference>
<reference evidence="1 2" key="1">
    <citation type="submission" date="2024-09" db="EMBL/GenBank/DDBJ databases">
        <authorList>
            <person name="Sun Q."/>
            <person name="Mori K."/>
        </authorList>
    </citation>
    <scope>NUCLEOTIDE SEQUENCE [LARGE SCALE GENOMIC DNA]</scope>
    <source>
        <strain evidence="1 2">CECT 8726</strain>
    </source>
</reference>
<keyword evidence="2" id="KW-1185">Reference proteome</keyword>
<evidence type="ECO:0000313" key="1">
    <source>
        <dbReference type="EMBL" id="MFB9230376.1"/>
    </source>
</evidence>
<protein>
    <submittedName>
        <fullName evidence="1">Uncharacterized protein</fullName>
    </submittedName>
</protein>
<evidence type="ECO:0000313" key="2">
    <source>
        <dbReference type="Proteomes" id="UP001589683"/>
    </source>
</evidence>
<gene>
    <name evidence="1" type="ORF">ACFFUT_01085</name>
</gene>
<sequence length="73" mass="7812">MEINVSGADIRAALDLLRFAASRSVAIQDSSNQGDTQQAEVLLTALIDQLADAERVVARADEGLERLMIAARS</sequence>
<comment type="caution">
    <text evidence="1">The sequence shown here is derived from an EMBL/GenBank/DDBJ whole genome shotgun (WGS) entry which is preliminary data.</text>
</comment>
<accession>A0ABV5JA99</accession>
<organism evidence="1 2">
    <name type="scientific">Pseudohalocynthiibacter aestuariivivens</name>
    <dbReference type="NCBI Taxonomy" id="1591409"/>
    <lineage>
        <taxon>Bacteria</taxon>
        <taxon>Pseudomonadati</taxon>
        <taxon>Pseudomonadota</taxon>
        <taxon>Alphaproteobacteria</taxon>
        <taxon>Rhodobacterales</taxon>
        <taxon>Paracoccaceae</taxon>
        <taxon>Pseudohalocynthiibacter</taxon>
    </lineage>
</organism>
<proteinExistence type="predicted"/>
<dbReference type="RefSeq" id="WP_213887719.1">
    <property type="nucleotide sequence ID" value="NZ_JAGFNU010000001.1"/>
</dbReference>
<dbReference type="Proteomes" id="UP001589683">
    <property type="component" value="Unassembled WGS sequence"/>
</dbReference>